<feature type="region of interest" description="Disordered" evidence="1">
    <location>
        <begin position="198"/>
        <end position="219"/>
    </location>
</feature>
<feature type="compositionally biased region" description="Polar residues" evidence="1">
    <location>
        <begin position="207"/>
        <end position="219"/>
    </location>
</feature>
<evidence type="ECO:0008006" key="4">
    <source>
        <dbReference type="Google" id="ProtNLM"/>
    </source>
</evidence>
<accession>A0A3D8Y2X2</accession>
<dbReference type="RefSeq" id="WP_115834143.1">
    <property type="nucleotide sequence ID" value="NZ_QNUL01000041.1"/>
</dbReference>
<comment type="caution">
    <text evidence="2">The sequence shown here is derived from an EMBL/GenBank/DDBJ whole genome shotgun (WGS) entry which is preliminary data.</text>
</comment>
<evidence type="ECO:0000313" key="3">
    <source>
        <dbReference type="Proteomes" id="UP000256373"/>
    </source>
</evidence>
<evidence type="ECO:0000256" key="1">
    <source>
        <dbReference type="SAM" id="MobiDB-lite"/>
    </source>
</evidence>
<dbReference type="OrthoDB" id="1523584at2"/>
<organism evidence="2 3">
    <name type="scientific">Dyadobacter luteus</name>
    <dbReference type="NCBI Taxonomy" id="2259619"/>
    <lineage>
        <taxon>Bacteria</taxon>
        <taxon>Pseudomonadati</taxon>
        <taxon>Bacteroidota</taxon>
        <taxon>Cytophagia</taxon>
        <taxon>Cytophagales</taxon>
        <taxon>Spirosomataceae</taxon>
        <taxon>Dyadobacter</taxon>
    </lineage>
</organism>
<feature type="region of interest" description="Disordered" evidence="1">
    <location>
        <begin position="112"/>
        <end position="166"/>
    </location>
</feature>
<gene>
    <name evidence="2" type="ORF">DSL64_27310</name>
</gene>
<sequence>MTELPDDELDKLFRKSSEEFDPIYEPEDWNALRKRLDRHDGKTPLYWLKKWWPLAMLGLLIPAGIAYYMLDSSDELTATFSDTRVTKSKLNRYPAEVKQTADSNAVIPELVGRKDRELNHSKEENKPETVLGIANSNSEKSNEREGKTGKTNTYRNNRRDTNVFSDVYQIKQKKTPSLQNDLTEREVFEEQHLTKQTISKRADIDKQNNSSGNQQHINDVSAKENTANGSDELNSGNPRSTLLISHIESSSIIQNTSLALPDVEIPQNDPQPTVASVRDLSPKLAVRFGYSPDMTTVGLKDFSKPGAAVSLMLEYSILPKLYLQTGIVRSVKDYRAGASEYALSKYVTNINTPYAVDGTCTMFEVPVGFRYDLIQKPRSRWFAGAAMSSYYVQKEKYIYNYEQYVHGQMSGWEGKTGWFWLSHLNASVGYEHRISNKLSIMAEPYIQLPLKGVGYGKVNLITTGMWLSVRYTPIFNR</sequence>
<dbReference type="Proteomes" id="UP000256373">
    <property type="component" value="Unassembled WGS sequence"/>
</dbReference>
<reference evidence="2 3" key="1">
    <citation type="submission" date="2018-07" db="EMBL/GenBank/DDBJ databases">
        <title>Dyadobacter roseus sp. nov., isolated from rose rhizosphere soil.</title>
        <authorList>
            <person name="Chen L."/>
        </authorList>
    </citation>
    <scope>NUCLEOTIDE SEQUENCE [LARGE SCALE GENOMIC DNA]</scope>
    <source>
        <strain evidence="2 3">RS19</strain>
    </source>
</reference>
<feature type="compositionally biased region" description="Basic and acidic residues" evidence="1">
    <location>
        <begin position="112"/>
        <end position="127"/>
    </location>
</feature>
<proteinExistence type="predicted"/>
<dbReference type="AlphaFoldDB" id="A0A3D8Y2X2"/>
<keyword evidence="3" id="KW-1185">Reference proteome</keyword>
<protein>
    <recommendedName>
        <fullName evidence="4">Outer membrane protein beta-barrel domain-containing protein</fullName>
    </recommendedName>
</protein>
<evidence type="ECO:0000313" key="2">
    <source>
        <dbReference type="EMBL" id="REA56135.1"/>
    </source>
</evidence>
<dbReference type="EMBL" id="QNUL01000041">
    <property type="protein sequence ID" value="REA56135.1"/>
    <property type="molecule type" value="Genomic_DNA"/>
</dbReference>
<name>A0A3D8Y2X2_9BACT</name>